<protein>
    <submittedName>
        <fullName evidence="10">Uncharacterized protein</fullName>
    </submittedName>
</protein>
<evidence type="ECO:0000256" key="7">
    <source>
        <dbReference type="ARBA" id="ARBA00023034"/>
    </source>
</evidence>
<feature type="non-terminal residue" evidence="10">
    <location>
        <position position="1"/>
    </location>
</feature>
<dbReference type="GO" id="GO:0005802">
    <property type="term" value="C:trans-Golgi network"/>
    <property type="evidence" value="ECO:0007669"/>
    <property type="project" value="TreeGrafter"/>
</dbReference>
<comment type="similarity">
    <text evidence="2">Belongs to the SYS1 family.</text>
</comment>
<evidence type="ECO:0000256" key="3">
    <source>
        <dbReference type="ARBA" id="ARBA00022448"/>
    </source>
</evidence>
<keyword evidence="7" id="KW-0333">Golgi apparatus</keyword>
<evidence type="ECO:0000256" key="1">
    <source>
        <dbReference type="ARBA" id="ARBA00004653"/>
    </source>
</evidence>
<keyword evidence="3" id="KW-0813">Transport</keyword>
<keyword evidence="5" id="KW-0653">Protein transport</keyword>
<dbReference type="GO" id="GO:0005829">
    <property type="term" value="C:cytosol"/>
    <property type="evidence" value="ECO:0007669"/>
    <property type="project" value="GOC"/>
</dbReference>
<accession>A0A1B7TCZ3</accession>
<organism evidence="10 11">
    <name type="scientific">Hanseniaspora valbyensis NRRL Y-1626</name>
    <dbReference type="NCBI Taxonomy" id="766949"/>
    <lineage>
        <taxon>Eukaryota</taxon>
        <taxon>Fungi</taxon>
        <taxon>Dikarya</taxon>
        <taxon>Ascomycota</taxon>
        <taxon>Saccharomycotina</taxon>
        <taxon>Saccharomycetes</taxon>
        <taxon>Saccharomycodales</taxon>
        <taxon>Saccharomycodaceae</taxon>
        <taxon>Hanseniaspora</taxon>
    </lineage>
</organism>
<dbReference type="Pfam" id="PF09801">
    <property type="entry name" value="SYS1"/>
    <property type="match status" value="1"/>
</dbReference>
<feature type="transmembrane region" description="Helical" evidence="9">
    <location>
        <begin position="102"/>
        <end position="122"/>
    </location>
</feature>
<feature type="non-terminal residue" evidence="10">
    <location>
        <position position="153"/>
    </location>
</feature>
<proteinExistence type="inferred from homology"/>
<evidence type="ECO:0000256" key="2">
    <source>
        <dbReference type="ARBA" id="ARBA00008160"/>
    </source>
</evidence>
<feature type="transmembrane region" description="Helical" evidence="9">
    <location>
        <begin position="78"/>
        <end position="96"/>
    </location>
</feature>
<keyword evidence="6 9" id="KW-1133">Transmembrane helix</keyword>
<dbReference type="PANTHER" id="PTHR12952">
    <property type="entry name" value="SYS1"/>
    <property type="match status" value="1"/>
</dbReference>
<dbReference type="GO" id="GO:0006895">
    <property type="term" value="P:Golgi to endosome transport"/>
    <property type="evidence" value="ECO:0007669"/>
    <property type="project" value="TreeGrafter"/>
</dbReference>
<feature type="transmembrane region" description="Helical" evidence="9">
    <location>
        <begin position="7"/>
        <end position="29"/>
    </location>
</feature>
<dbReference type="InterPro" id="IPR019185">
    <property type="entry name" value="Integral_membrane_SYS1-rel"/>
</dbReference>
<reference evidence="11" key="1">
    <citation type="journal article" date="2016" name="Proc. Natl. Acad. Sci. U.S.A.">
        <title>Comparative genomics of biotechnologically important yeasts.</title>
        <authorList>
            <person name="Riley R."/>
            <person name="Haridas S."/>
            <person name="Wolfe K.H."/>
            <person name="Lopes M.R."/>
            <person name="Hittinger C.T."/>
            <person name="Goeker M."/>
            <person name="Salamov A.A."/>
            <person name="Wisecaver J.H."/>
            <person name="Long T.M."/>
            <person name="Calvey C.H."/>
            <person name="Aerts A.L."/>
            <person name="Barry K.W."/>
            <person name="Choi C."/>
            <person name="Clum A."/>
            <person name="Coughlan A.Y."/>
            <person name="Deshpande S."/>
            <person name="Douglass A.P."/>
            <person name="Hanson S.J."/>
            <person name="Klenk H.-P."/>
            <person name="LaButti K.M."/>
            <person name="Lapidus A."/>
            <person name="Lindquist E.A."/>
            <person name="Lipzen A.M."/>
            <person name="Meier-Kolthoff J.P."/>
            <person name="Ohm R.A."/>
            <person name="Otillar R.P."/>
            <person name="Pangilinan J.L."/>
            <person name="Peng Y."/>
            <person name="Rokas A."/>
            <person name="Rosa C.A."/>
            <person name="Scheuner C."/>
            <person name="Sibirny A.A."/>
            <person name="Slot J.C."/>
            <person name="Stielow J.B."/>
            <person name="Sun H."/>
            <person name="Kurtzman C.P."/>
            <person name="Blackwell M."/>
            <person name="Grigoriev I.V."/>
            <person name="Jeffries T.W."/>
        </authorList>
    </citation>
    <scope>NUCLEOTIDE SEQUENCE [LARGE SCALE GENOMIC DNA]</scope>
    <source>
        <strain evidence="11">NRRL Y-1626</strain>
    </source>
</reference>
<evidence type="ECO:0000256" key="6">
    <source>
        <dbReference type="ARBA" id="ARBA00022989"/>
    </source>
</evidence>
<evidence type="ECO:0000256" key="4">
    <source>
        <dbReference type="ARBA" id="ARBA00022692"/>
    </source>
</evidence>
<keyword evidence="8 9" id="KW-0472">Membrane</keyword>
<sequence length="153" mass="17615">KLGVQIIIIQILFYLNFVIIWKTVSYLLGFDSSASIFDYSNFSLTDAKSLSNIICWLINSFIISFIISVIVGRSKLAWDFALTVQIINLILSIIYNKSFPKLITWWVVQVISSLMIIFLGTYMSRFRELKDTFFEELISGDDSNLGTVEMRDL</sequence>
<name>A0A1B7TCZ3_9ASCO</name>
<evidence type="ECO:0000313" key="11">
    <source>
        <dbReference type="Proteomes" id="UP000092321"/>
    </source>
</evidence>
<dbReference type="GO" id="GO:0000139">
    <property type="term" value="C:Golgi membrane"/>
    <property type="evidence" value="ECO:0007669"/>
    <property type="project" value="UniProtKB-SubCell"/>
</dbReference>
<dbReference type="Proteomes" id="UP000092321">
    <property type="component" value="Unassembled WGS sequence"/>
</dbReference>
<dbReference type="OrthoDB" id="542931at2759"/>
<dbReference type="GO" id="GO:0043001">
    <property type="term" value="P:Golgi to plasma membrane protein transport"/>
    <property type="evidence" value="ECO:0007669"/>
    <property type="project" value="TreeGrafter"/>
</dbReference>
<evidence type="ECO:0000256" key="5">
    <source>
        <dbReference type="ARBA" id="ARBA00022927"/>
    </source>
</evidence>
<feature type="transmembrane region" description="Helical" evidence="9">
    <location>
        <begin position="49"/>
        <end position="71"/>
    </location>
</feature>
<evidence type="ECO:0000256" key="9">
    <source>
        <dbReference type="SAM" id="Phobius"/>
    </source>
</evidence>
<comment type="caution">
    <text evidence="10">The sequence shown here is derived from an EMBL/GenBank/DDBJ whole genome shotgun (WGS) entry which is preliminary data.</text>
</comment>
<evidence type="ECO:0000256" key="8">
    <source>
        <dbReference type="ARBA" id="ARBA00023136"/>
    </source>
</evidence>
<dbReference type="AlphaFoldDB" id="A0A1B7TCZ3"/>
<dbReference type="PANTHER" id="PTHR12952:SF0">
    <property type="entry name" value="PROTEIN SYS1 HOMOLOG"/>
    <property type="match status" value="1"/>
</dbReference>
<keyword evidence="4 9" id="KW-0812">Transmembrane</keyword>
<keyword evidence="11" id="KW-1185">Reference proteome</keyword>
<gene>
    <name evidence="10" type="ORF">HANVADRAFT_14539</name>
</gene>
<evidence type="ECO:0000313" key="10">
    <source>
        <dbReference type="EMBL" id="OBA26587.1"/>
    </source>
</evidence>
<dbReference type="EMBL" id="LXPE01000016">
    <property type="protein sequence ID" value="OBA26587.1"/>
    <property type="molecule type" value="Genomic_DNA"/>
</dbReference>
<comment type="subcellular location">
    <subcellularLocation>
        <location evidence="1">Golgi apparatus membrane</location>
        <topology evidence="1">Multi-pass membrane protein</topology>
    </subcellularLocation>
</comment>
<dbReference type="GO" id="GO:0034067">
    <property type="term" value="P:protein localization to Golgi apparatus"/>
    <property type="evidence" value="ECO:0007669"/>
    <property type="project" value="TreeGrafter"/>
</dbReference>